<reference evidence="3 4" key="1">
    <citation type="journal article" date="2013" name="Genome Announc.">
        <title>Draft Genome Sequence of the Cellulolytic, Mesophilic, Anaerobic Bacterium Clostridium termitidis Strain CT1112 (DSM 5398).</title>
        <authorList>
            <person name="Lal S."/>
            <person name="Ramachandran U."/>
            <person name="Zhang X."/>
            <person name="Munir R."/>
            <person name="Sparling R."/>
            <person name="Levin D.B."/>
        </authorList>
    </citation>
    <scope>NUCLEOTIDE SEQUENCE [LARGE SCALE GENOMIC DNA]</scope>
    <source>
        <strain evidence="3 4">CT1112</strain>
    </source>
</reference>
<name>S0FMD8_RUMCE</name>
<feature type="transmembrane region" description="Helical" evidence="1">
    <location>
        <begin position="32"/>
        <end position="49"/>
    </location>
</feature>
<keyword evidence="1" id="KW-0472">Membrane</keyword>
<dbReference type="Proteomes" id="UP000014155">
    <property type="component" value="Unassembled WGS sequence"/>
</dbReference>
<dbReference type="eggNOG" id="COG3402">
    <property type="taxonomic scope" value="Bacteria"/>
</dbReference>
<organism evidence="3 4">
    <name type="scientific">Ruminiclostridium cellobioparum subsp. termitidis CT1112</name>
    <dbReference type="NCBI Taxonomy" id="1195236"/>
    <lineage>
        <taxon>Bacteria</taxon>
        <taxon>Bacillati</taxon>
        <taxon>Bacillota</taxon>
        <taxon>Clostridia</taxon>
        <taxon>Eubacteriales</taxon>
        <taxon>Oscillospiraceae</taxon>
        <taxon>Ruminiclostridium</taxon>
    </lineage>
</organism>
<accession>S0FMD8</accession>
<proteinExistence type="predicted"/>
<evidence type="ECO:0000259" key="2">
    <source>
        <dbReference type="Pfam" id="PF03703"/>
    </source>
</evidence>
<protein>
    <recommendedName>
        <fullName evidence="2">YdbS-like PH domain-containing protein</fullName>
    </recommendedName>
</protein>
<dbReference type="STRING" id="1195236.CTER_2632"/>
<gene>
    <name evidence="3" type="ORF">CTER_2632</name>
</gene>
<keyword evidence="1" id="KW-0812">Transmembrane</keyword>
<dbReference type="PATRIC" id="fig|1195236.3.peg.2952"/>
<dbReference type="EMBL" id="AORV01000036">
    <property type="protein sequence ID" value="EMS71496.1"/>
    <property type="molecule type" value="Genomic_DNA"/>
</dbReference>
<dbReference type="InterPro" id="IPR005182">
    <property type="entry name" value="YdbS-like_PH"/>
</dbReference>
<keyword evidence="4" id="KW-1185">Reference proteome</keyword>
<evidence type="ECO:0000313" key="3">
    <source>
        <dbReference type="EMBL" id="EMS71496.1"/>
    </source>
</evidence>
<keyword evidence="1" id="KW-1133">Transmembrane helix</keyword>
<dbReference type="Pfam" id="PF03703">
    <property type="entry name" value="bPH_2"/>
    <property type="match status" value="1"/>
</dbReference>
<feature type="domain" description="YdbS-like PH" evidence="2">
    <location>
        <begin position="85"/>
        <end position="161"/>
    </location>
</feature>
<dbReference type="AlphaFoldDB" id="S0FMD8"/>
<dbReference type="PANTHER" id="PTHR34473">
    <property type="entry name" value="UPF0699 TRANSMEMBRANE PROTEIN YDBS"/>
    <property type="match status" value="1"/>
</dbReference>
<evidence type="ECO:0000313" key="4">
    <source>
        <dbReference type="Proteomes" id="UP000014155"/>
    </source>
</evidence>
<evidence type="ECO:0000256" key="1">
    <source>
        <dbReference type="SAM" id="Phobius"/>
    </source>
</evidence>
<feature type="transmembrane region" description="Helical" evidence="1">
    <location>
        <begin position="61"/>
        <end position="83"/>
    </location>
</feature>
<dbReference type="PANTHER" id="PTHR34473:SF2">
    <property type="entry name" value="UPF0699 TRANSMEMBRANE PROTEIN YDBT"/>
    <property type="match status" value="1"/>
</dbReference>
<comment type="caution">
    <text evidence="3">The sequence shown here is derived from an EMBL/GenBank/DDBJ whole genome shotgun (WGS) entry which is preliminary data.</text>
</comment>
<sequence>MKVLQYYTKGRQTMEYNKLDKRILISWRISRLIRLIIIAVVIGIPLFFLSKADFFQPFKHYAYMGAGLILLYKLFGLFIYPAIEYRQWGYIITDDRVEIRHGIFFVGNTIVPIVRIQHITVSQGPIIRKLGISVVNIHTASGQFSIEGISTDEADSIAENLRGKLYKRLDAQEN</sequence>